<dbReference type="InterPro" id="IPR032678">
    <property type="entry name" value="tRNA-synt_1_cat_dom"/>
</dbReference>
<evidence type="ECO:0000256" key="8">
    <source>
        <dbReference type="ARBA" id="ARBA00022833"/>
    </source>
</evidence>
<dbReference type="PANTHER" id="PTHR10890:SF3">
    <property type="entry name" value="CYSTEINE--TRNA LIGASE, CYTOPLASMIC"/>
    <property type="match status" value="1"/>
</dbReference>
<dbReference type="GO" id="GO:0005524">
    <property type="term" value="F:ATP binding"/>
    <property type="evidence" value="ECO:0007669"/>
    <property type="project" value="UniProtKB-UniRule"/>
</dbReference>
<dbReference type="Gene3D" id="1.20.120.1910">
    <property type="entry name" value="Cysteine-tRNA ligase, C-terminal anti-codon recognition domain"/>
    <property type="match status" value="1"/>
</dbReference>
<dbReference type="Gene3D" id="3.40.50.620">
    <property type="entry name" value="HUPs"/>
    <property type="match status" value="1"/>
</dbReference>
<dbReference type="PANTHER" id="PTHR10890">
    <property type="entry name" value="CYSTEINYL-TRNA SYNTHETASE"/>
    <property type="match status" value="1"/>
</dbReference>
<evidence type="ECO:0000256" key="2">
    <source>
        <dbReference type="ARBA" id="ARBA00005594"/>
    </source>
</evidence>
<dbReference type="GO" id="GO:0006423">
    <property type="term" value="P:cysteinyl-tRNA aminoacylation"/>
    <property type="evidence" value="ECO:0007669"/>
    <property type="project" value="UniProtKB-UniRule"/>
</dbReference>
<evidence type="ECO:0000256" key="5">
    <source>
        <dbReference type="ARBA" id="ARBA00022598"/>
    </source>
</evidence>
<dbReference type="FunFam" id="3.40.50.620:FF:000009">
    <property type="entry name" value="Cysteine--tRNA ligase"/>
    <property type="match status" value="1"/>
</dbReference>
<dbReference type="Pfam" id="PF01406">
    <property type="entry name" value="tRNA-synt_1e"/>
    <property type="match status" value="1"/>
</dbReference>
<comment type="subunit">
    <text evidence="3 12">Monomer.</text>
</comment>
<evidence type="ECO:0000256" key="6">
    <source>
        <dbReference type="ARBA" id="ARBA00022723"/>
    </source>
</evidence>
<evidence type="ECO:0000313" key="14">
    <source>
        <dbReference type="EMBL" id="CAA9581028.1"/>
    </source>
</evidence>
<keyword evidence="6 12" id="KW-0479">Metal-binding</keyword>
<keyword evidence="9 12" id="KW-0067">ATP-binding</keyword>
<reference evidence="14" key="1">
    <citation type="submission" date="2020-02" db="EMBL/GenBank/DDBJ databases">
        <authorList>
            <person name="Meier V. D."/>
        </authorList>
    </citation>
    <scope>NUCLEOTIDE SEQUENCE</scope>
    <source>
        <strain evidence="14">AVDCRST_MAG19</strain>
    </source>
</reference>
<dbReference type="PRINTS" id="PR00983">
    <property type="entry name" value="TRNASYNTHCYS"/>
</dbReference>
<dbReference type="GO" id="GO:0005829">
    <property type="term" value="C:cytosol"/>
    <property type="evidence" value="ECO:0007669"/>
    <property type="project" value="TreeGrafter"/>
</dbReference>
<organism evidence="14">
    <name type="scientific">uncultured Thermomicrobiales bacterium</name>
    <dbReference type="NCBI Taxonomy" id="1645740"/>
    <lineage>
        <taxon>Bacteria</taxon>
        <taxon>Pseudomonadati</taxon>
        <taxon>Thermomicrobiota</taxon>
        <taxon>Thermomicrobia</taxon>
        <taxon>Thermomicrobiales</taxon>
        <taxon>environmental samples</taxon>
    </lineage>
</organism>
<evidence type="ECO:0000259" key="13">
    <source>
        <dbReference type="SMART" id="SM00840"/>
    </source>
</evidence>
<dbReference type="NCBIfam" id="TIGR00435">
    <property type="entry name" value="cysS"/>
    <property type="match status" value="1"/>
</dbReference>
<feature type="binding site" evidence="12">
    <location>
        <position position="27"/>
    </location>
    <ligand>
        <name>Zn(2+)</name>
        <dbReference type="ChEBI" id="CHEBI:29105"/>
    </ligand>
</feature>
<feature type="short sequence motif" description="'HIGH' region" evidence="12">
    <location>
        <begin position="29"/>
        <end position="39"/>
    </location>
</feature>
<dbReference type="CDD" id="cd00672">
    <property type="entry name" value="CysRS_core"/>
    <property type="match status" value="1"/>
</dbReference>
<feature type="binding site" evidence="12">
    <location>
        <position position="236"/>
    </location>
    <ligand>
        <name>Zn(2+)</name>
        <dbReference type="ChEBI" id="CHEBI:29105"/>
    </ligand>
</feature>
<comment type="similarity">
    <text evidence="2 12">Belongs to the class-I aminoacyl-tRNA synthetase family.</text>
</comment>
<keyword evidence="11 12" id="KW-0030">Aminoacyl-tRNA synthetase</keyword>
<name>A0A6J4VKL5_9BACT</name>
<evidence type="ECO:0000256" key="11">
    <source>
        <dbReference type="ARBA" id="ARBA00023146"/>
    </source>
</evidence>
<evidence type="ECO:0000256" key="4">
    <source>
        <dbReference type="ARBA" id="ARBA00022490"/>
    </source>
</evidence>
<dbReference type="SUPFAM" id="SSF52374">
    <property type="entry name" value="Nucleotidylyl transferase"/>
    <property type="match status" value="1"/>
</dbReference>
<dbReference type="InterPro" id="IPR009080">
    <property type="entry name" value="tRNAsynth_Ia_anticodon-bd"/>
</dbReference>
<keyword evidence="7 12" id="KW-0547">Nucleotide-binding</keyword>
<feature type="binding site" evidence="12">
    <location>
        <position position="268"/>
    </location>
    <ligand>
        <name>ATP</name>
        <dbReference type="ChEBI" id="CHEBI:30616"/>
    </ligand>
</feature>
<dbReference type="InterPro" id="IPR024909">
    <property type="entry name" value="Cys-tRNA/MSH_ligase"/>
</dbReference>
<keyword evidence="5 12" id="KW-0436">Ligase</keyword>
<comment type="subcellular location">
    <subcellularLocation>
        <location evidence="1 12">Cytoplasm</location>
    </subcellularLocation>
</comment>
<dbReference type="EMBL" id="CADCWL010000221">
    <property type="protein sequence ID" value="CAA9581028.1"/>
    <property type="molecule type" value="Genomic_DNA"/>
</dbReference>
<keyword evidence="10 12" id="KW-0648">Protein biosynthesis</keyword>
<feature type="binding site" evidence="12">
    <location>
        <position position="232"/>
    </location>
    <ligand>
        <name>Zn(2+)</name>
        <dbReference type="ChEBI" id="CHEBI:29105"/>
    </ligand>
</feature>
<comment type="catalytic activity">
    <reaction evidence="12">
        <text>tRNA(Cys) + L-cysteine + ATP = L-cysteinyl-tRNA(Cys) + AMP + diphosphate</text>
        <dbReference type="Rhea" id="RHEA:17773"/>
        <dbReference type="Rhea" id="RHEA-COMP:9661"/>
        <dbReference type="Rhea" id="RHEA-COMP:9679"/>
        <dbReference type="ChEBI" id="CHEBI:30616"/>
        <dbReference type="ChEBI" id="CHEBI:33019"/>
        <dbReference type="ChEBI" id="CHEBI:35235"/>
        <dbReference type="ChEBI" id="CHEBI:78442"/>
        <dbReference type="ChEBI" id="CHEBI:78517"/>
        <dbReference type="ChEBI" id="CHEBI:456215"/>
        <dbReference type="EC" id="6.1.1.16"/>
    </reaction>
</comment>
<dbReference type="Pfam" id="PF09190">
    <property type="entry name" value="DALR_2"/>
    <property type="match status" value="1"/>
</dbReference>
<keyword evidence="4 12" id="KW-0963">Cytoplasm</keyword>
<comment type="cofactor">
    <cofactor evidence="12">
        <name>Zn(2+)</name>
        <dbReference type="ChEBI" id="CHEBI:29105"/>
    </cofactor>
    <text evidence="12">Binds 1 zinc ion per subunit.</text>
</comment>
<feature type="short sequence motif" description="'KMSKS' region" evidence="12">
    <location>
        <begin position="265"/>
        <end position="269"/>
    </location>
</feature>
<dbReference type="InterPro" id="IPR015273">
    <property type="entry name" value="Cys-tRNA-synt_Ia_DALR"/>
</dbReference>
<dbReference type="AlphaFoldDB" id="A0A6J4VKL5"/>
<sequence length="472" mass="51675">MTIYNTLSRRIERFETIEPGVVRMYVCGVTVYDSAHVGHGMSAIVFDVIRRYLEYRGYRVRHAQNFTDIDDKIIDRANREGIAPDDLTARMIADWHAELGRLNILPATVYPRATEEIGPIVAMIEGLIAKGHAYPVAGDVYFRVRAFPGYGKLSHRDLDDLLSGARIEVDERKEDPLDFALWKAAKPGEPSWPSPWSAGRPGWHIECSAMCTTHLGGLVDIHGGGADLIFPHHENEIAQSEAFLGRQPFARYWVHNGLLRLGGEKMSKSLGNFVRLREILDRDLGAAFRLMVLQSHYRAPLTYTEEGLLGAERGLDRLRAAAGEAAAPDGAAATDDAAGDSADLPALAAETERRFHAAMSDDFDTPGAVAALFALGRAINRARAERRPPGTIEPARRTLIALAGVLGLPLAIDETTGAGDAAPFIELLVGVRDELRAAKQWALSDRIRDGLAERGITLEDGATGSTWSRRKA</sequence>
<dbReference type="SMART" id="SM00840">
    <property type="entry name" value="DALR_2"/>
    <property type="match status" value="1"/>
</dbReference>
<accession>A0A6J4VKL5</accession>
<evidence type="ECO:0000256" key="1">
    <source>
        <dbReference type="ARBA" id="ARBA00004496"/>
    </source>
</evidence>
<dbReference type="GO" id="GO:0004817">
    <property type="term" value="F:cysteine-tRNA ligase activity"/>
    <property type="evidence" value="ECO:0007669"/>
    <property type="project" value="UniProtKB-UniRule"/>
</dbReference>
<evidence type="ECO:0000256" key="7">
    <source>
        <dbReference type="ARBA" id="ARBA00022741"/>
    </source>
</evidence>
<proteinExistence type="inferred from homology"/>
<dbReference type="SUPFAM" id="SSF47323">
    <property type="entry name" value="Anticodon-binding domain of a subclass of class I aminoacyl-tRNA synthetases"/>
    <property type="match status" value="1"/>
</dbReference>
<feature type="domain" description="Cysteinyl-tRNA synthetase class Ia DALR" evidence="13">
    <location>
        <begin position="354"/>
        <end position="413"/>
    </location>
</feature>
<gene>
    <name evidence="12" type="primary">cysS</name>
    <name evidence="14" type="ORF">AVDCRST_MAG19-4051</name>
</gene>
<protein>
    <recommendedName>
        <fullName evidence="12">Cysteine--tRNA ligase</fullName>
        <ecNumber evidence="12">6.1.1.16</ecNumber>
    </recommendedName>
    <alternativeName>
        <fullName evidence="12">Cysteinyl-tRNA synthetase</fullName>
        <shortName evidence="12">CysRS</shortName>
    </alternativeName>
</protein>
<evidence type="ECO:0000256" key="9">
    <source>
        <dbReference type="ARBA" id="ARBA00022840"/>
    </source>
</evidence>
<evidence type="ECO:0000256" key="12">
    <source>
        <dbReference type="HAMAP-Rule" id="MF_00041"/>
    </source>
</evidence>
<evidence type="ECO:0000256" key="3">
    <source>
        <dbReference type="ARBA" id="ARBA00011245"/>
    </source>
</evidence>
<dbReference type="InterPro" id="IPR014729">
    <property type="entry name" value="Rossmann-like_a/b/a_fold"/>
</dbReference>
<feature type="binding site" evidence="12">
    <location>
        <position position="207"/>
    </location>
    <ligand>
        <name>Zn(2+)</name>
        <dbReference type="ChEBI" id="CHEBI:29105"/>
    </ligand>
</feature>
<evidence type="ECO:0000256" key="10">
    <source>
        <dbReference type="ARBA" id="ARBA00022917"/>
    </source>
</evidence>
<dbReference type="GO" id="GO:0008270">
    <property type="term" value="F:zinc ion binding"/>
    <property type="evidence" value="ECO:0007669"/>
    <property type="project" value="UniProtKB-UniRule"/>
</dbReference>
<dbReference type="EC" id="6.1.1.16" evidence="12"/>
<keyword evidence="8 12" id="KW-0862">Zinc</keyword>
<dbReference type="InterPro" id="IPR015803">
    <property type="entry name" value="Cys-tRNA-ligase"/>
</dbReference>
<dbReference type="HAMAP" id="MF_00041">
    <property type="entry name" value="Cys_tRNA_synth"/>
    <property type="match status" value="1"/>
</dbReference>